<comment type="caution">
    <text evidence="8">The sequence shown here is derived from an EMBL/GenBank/DDBJ whole genome shotgun (WGS) entry which is preliminary data.</text>
</comment>
<feature type="site" description="Positions MEP for the nucleophilic attack" evidence="7">
    <location>
        <position position="153"/>
    </location>
</feature>
<feature type="site" description="Transition state stabilizer" evidence="7">
    <location>
        <position position="14"/>
    </location>
</feature>
<feature type="site" description="Positions MEP for the nucleophilic attack" evidence="7">
    <location>
        <position position="209"/>
    </location>
</feature>
<dbReference type="Pfam" id="PF01128">
    <property type="entry name" value="IspD"/>
    <property type="match status" value="1"/>
</dbReference>
<accession>A0A939H5Z4</accession>
<dbReference type="PANTHER" id="PTHR32125:SF4">
    <property type="entry name" value="2-C-METHYL-D-ERYTHRITOL 4-PHOSPHATE CYTIDYLYLTRANSFERASE, CHLOROPLASTIC"/>
    <property type="match status" value="1"/>
</dbReference>
<evidence type="ECO:0000256" key="4">
    <source>
        <dbReference type="ARBA" id="ARBA00022679"/>
    </source>
</evidence>
<dbReference type="RefSeq" id="WP_207599334.1">
    <property type="nucleotide sequence ID" value="NZ_JAFNJU010000004.1"/>
</dbReference>
<dbReference type="FunFam" id="3.90.550.10:FF:000003">
    <property type="entry name" value="2-C-methyl-D-erythritol 4-phosphate cytidylyltransferase"/>
    <property type="match status" value="1"/>
</dbReference>
<evidence type="ECO:0000256" key="7">
    <source>
        <dbReference type="HAMAP-Rule" id="MF_00108"/>
    </source>
</evidence>
<dbReference type="PROSITE" id="PS01295">
    <property type="entry name" value="ISPD"/>
    <property type="match status" value="1"/>
</dbReference>
<gene>
    <name evidence="7 8" type="primary">ispD</name>
    <name evidence="8" type="ORF">J3A84_07225</name>
</gene>
<dbReference type="EMBL" id="JAFNJU010000004">
    <property type="protein sequence ID" value="MBO1264819.1"/>
    <property type="molecule type" value="Genomic_DNA"/>
</dbReference>
<name>A0A939H5Z4_9CLOT</name>
<keyword evidence="5 7" id="KW-0548">Nucleotidyltransferase</keyword>
<dbReference type="InterPro" id="IPR034683">
    <property type="entry name" value="IspD/TarI"/>
</dbReference>
<dbReference type="Proteomes" id="UP000664218">
    <property type="component" value="Unassembled WGS sequence"/>
</dbReference>
<dbReference type="CDD" id="cd02516">
    <property type="entry name" value="CDP-ME_synthetase"/>
    <property type="match status" value="1"/>
</dbReference>
<evidence type="ECO:0000256" key="5">
    <source>
        <dbReference type="ARBA" id="ARBA00022695"/>
    </source>
</evidence>
<reference evidence="8" key="1">
    <citation type="submission" date="2021-03" db="EMBL/GenBank/DDBJ databases">
        <title>Proteiniclasticum marinus sp. nov., isolated from tidal flat sediment.</title>
        <authorList>
            <person name="Namirimu T."/>
            <person name="Yang J.-A."/>
            <person name="Yang S.-H."/>
            <person name="Kim Y.-J."/>
            <person name="Kwon K.K."/>
        </authorList>
    </citation>
    <scope>NUCLEOTIDE SEQUENCE</scope>
    <source>
        <strain evidence="8">SCR006</strain>
    </source>
</reference>
<comment type="catalytic activity">
    <reaction evidence="1 7">
        <text>2-C-methyl-D-erythritol 4-phosphate + CTP + H(+) = 4-CDP-2-C-methyl-D-erythritol + diphosphate</text>
        <dbReference type="Rhea" id="RHEA:13429"/>
        <dbReference type="ChEBI" id="CHEBI:15378"/>
        <dbReference type="ChEBI" id="CHEBI:33019"/>
        <dbReference type="ChEBI" id="CHEBI:37563"/>
        <dbReference type="ChEBI" id="CHEBI:57823"/>
        <dbReference type="ChEBI" id="CHEBI:58262"/>
        <dbReference type="EC" id="2.7.7.60"/>
    </reaction>
</comment>
<dbReference type="InterPro" id="IPR029044">
    <property type="entry name" value="Nucleotide-diphossugar_trans"/>
</dbReference>
<proteinExistence type="inferred from homology"/>
<keyword evidence="9" id="KW-1185">Reference proteome</keyword>
<dbReference type="InterPro" id="IPR050088">
    <property type="entry name" value="IspD/TarI_cytidylyltransf_bact"/>
</dbReference>
<comment type="function">
    <text evidence="7">Catalyzes the formation of 4-diphosphocytidyl-2-C-methyl-D-erythritol from CTP and 2-C-methyl-D-erythritol 4-phosphate (MEP).</text>
</comment>
<evidence type="ECO:0000313" key="8">
    <source>
        <dbReference type="EMBL" id="MBO1264819.1"/>
    </source>
</evidence>
<feature type="site" description="Transition state stabilizer" evidence="7">
    <location>
        <position position="21"/>
    </location>
</feature>
<keyword evidence="4 7" id="KW-0808">Transferase</keyword>
<dbReference type="Gene3D" id="3.90.550.10">
    <property type="entry name" value="Spore Coat Polysaccharide Biosynthesis Protein SpsA, Chain A"/>
    <property type="match status" value="1"/>
</dbReference>
<evidence type="ECO:0000256" key="3">
    <source>
        <dbReference type="ARBA" id="ARBA00009789"/>
    </source>
</evidence>
<evidence type="ECO:0000313" key="9">
    <source>
        <dbReference type="Proteomes" id="UP000664218"/>
    </source>
</evidence>
<evidence type="ECO:0000256" key="6">
    <source>
        <dbReference type="ARBA" id="ARBA00023229"/>
    </source>
</evidence>
<dbReference type="AlphaFoldDB" id="A0A939H5Z4"/>
<evidence type="ECO:0000256" key="2">
    <source>
        <dbReference type="ARBA" id="ARBA00004787"/>
    </source>
</evidence>
<dbReference type="GO" id="GO:0019288">
    <property type="term" value="P:isopentenyl diphosphate biosynthetic process, methylerythritol 4-phosphate pathway"/>
    <property type="evidence" value="ECO:0007669"/>
    <property type="project" value="UniProtKB-UniRule"/>
</dbReference>
<dbReference type="PANTHER" id="PTHR32125">
    <property type="entry name" value="2-C-METHYL-D-ERYTHRITOL 4-PHOSPHATE CYTIDYLYLTRANSFERASE, CHLOROPLASTIC"/>
    <property type="match status" value="1"/>
</dbReference>
<comment type="similarity">
    <text evidence="3 7">Belongs to the IspD/TarI cytidylyltransferase family. IspD subfamily.</text>
</comment>
<dbReference type="SUPFAM" id="SSF53448">
    <property type="entry name" value="Nucleotide-diphospho-sugar transferases"/>
    <property type="match status" value="1"/>
</dbReference>
<evidence type="ECO:0000256" key="1">
    <source>
        <dbReference type="ARBA" id="ARBA00001282"/>
    </source>
</evidence>
<dbReference type="HAMAP" id="MF_00108">
    <property type="entry name" value="IspD"/>
    <property type="match status" value="1"/>
</dbReference>
<dbReference type="NCBIfam" id="TIGR00453">
    <property type="entry name" value="ispD"/>
    <property type="match status" value="1"/>
</dbReference>
<protein>
    <recommendedName>
        <fullName evidence="7">2-C-methyl-D-erythritol 4-phosphate cytidylyltransferase</fullName>
        <ecNumber evidence="7">2.7.7.60</ecNumber>
    </recommendedName>
    <alternativeName>
        <fullName evidence="7">4-diphosphocytidyl-2C-methyl-D-erythritol synthase</fullName>
    </alternativeName>
    <alternativeName>
        <fullName evidence="7">MEP cytidylyltransferase</fullName>
        <shortName evidence="7">MCT</shortName>
    </alternativeName>
</protein>
<dbReference type="EC" id="2.7.7.60" evidence="7"/>
<keyword evidence="6 7" id="KW-0414">Isoprene biosynthesis</keyword>
<organism evidence="8 9">
    <name type="scientific">Proteiniclasticum aestuarii</name>
    <dbReference type="NCBI Taxonomy" id="2817862"/>
    <lineage>
        <taxon>Bacteria</taxon>
        <taxon>Bacillati</taxon>
        <taxon>Bacillota</taxon>
        <taxon>Clostridia</taxon>
        <taxon>Eubacteriales</taxon>
        <taxon>Clostridiaceae</taxon>
        <taxon>Proteiniclasticum</taxon>
    </lineage>
</organism>
<dbReference type="InterPro" id="IPR001228">
    <property type="entry name" value="IspD"/>
</dbReference>
<dbReference type="InterPro" id="IPR018294">
    <property type="entry name" value="ISPD_synthase_CS"/>
</dbReference>
<dbReference type="GO" id="GO:0050518">
    <property type="term" value="F:2-C-methyl-D-erythritol 4-phosphate cytidylyltransferase activity"/>
    <property type="evidence" value="ECO:0007669"/>
    <property type="project" value="UniProtKB-UniRule"/>
</dbReference>
<sequence length="226" mass="25315">MVIALIVSGGKGVRMGSAIPKQFLELAGVPVLIRTLMAFDAVDEIDHLVLVLPEQYFSYFRELGYKPEKPLVLVPAGKERQDSVRNGLLKASDLDEDSVVVIHDGVRPLVSAETIRMGIRHALEYGAAACGVHPKDTIKGMDDKGFSSGTLDRNRYLMIQTPQCFRTKEILKGHDEILKQRRMVTDDTMVYEESFGPVYLYEGEYANIKITTEEDLLLAEQILSRK</sequence>
<comment type="pathway">
    <text evidence="2 7">Isoprenoid biosynthesis; isopentenyl diphosphate biosynthesis via DXP pathway; isopentenyl diphosphate from 1-deoxy-D-xylulose 5-phosphate: step 2/6.</text>
</comment>